<sequence>MTAAVTKGRGLGFALAAVLVTFSAQQLLTPLLAPLARELGLSEFQLGLVVTIAAAALTVMSPVWGRAVDTIGPRAVLLSGVGLAALGLAGFAAAVEWGLGGENRAGWTFAGMLLTRSLLFGAGIAAAPVVGVALAASSTTDEASRTKSVSLVGAAQGLSFVLGPLAGGALATVSVLLPLWISPSVLVVLFVVLAVALKPAPLAQKVVGEARARISPFDRRLLPILAVGFVVYLGLSMMIVIGFLVADRLRLDSEQTAGAVGIAFFVTGVVLVLTQGVVVPRLGWHVLRLLRVGVPIALVGFVVIAVGGQLWSITVGMALLAAGVGLAIPGYTTAATLVARPHEQGAVSGLVSANIGLTFMVGPVVGTGLYEVAPIAPLLVGAVLCVLAATYLYLAPSARRIGARAEDPADAVP</sequence>
<dbReference type="RefSeq" id="WP_205114666.1">
    <property type="nucleotide sequence ID" value="NZ_JAFBCM010000001.1"/>
</dbReference>
<evidence type="ECO:0000256" key="5">
    <source>
        <dbReference type="SAM" id="Phobius"/>
    </source>
</evidence>
<dbReference type="InterPro" id="IPR036259">
    <property type="entry name" value="MFS_trans_sf"/>
</dbReference>
<proteinExistence type="predicted"/>
<dbReference type="InterPro" id="IPR020846">
    <property type="entry name" value="MFS_dom"/>
</dbReference>
<feature type="transmembrane region" description="Helical" evidence="5">
    <location>
        <begin position="76"/>
        <end position="98"/>
    </location>
</feature>
<evidence type="ECO:0000256" key="1">
    <source>
        <dbReference type="ARBA" id="ARBA00004651"/>
    </source>
</evidence>
<evidence type="ECO:0000313" key="7">
    <source>
        <dbReference type="EMBL" id="MFC3764095.1"/>
    </source>
</evidence>
<feature type="transmembrane region" description="Helical" evidence="5">
    <location>
        <begin position="346"/>
        <end position="366"/>
    </location>
</feature>
<dbReference type="SUPFAM" id="SSF103473">
    <property type="entry name" value="MFS general substrate transporter"/>
    <property type="match status" value="1"/>
</dbReference>
<keyword evidence="2 5" id="KW-0812">Transmembrane</keyword>
<dbReference type="Proteomes" id="UP001595699">
    <property type="component" value="Unassembled WGS sequence"/>
</dbReference>
<evidence type="ECO:0000313" key="8">
    <source>
        <dbReference type="Proteomes" id="UP001595699"/>
    </source>
</evidence>
<dbReference type="PROSITE" id="PS50850">
    <property type="entry name" value="MFS"/>
    <property type="match status" value="1"/>
</dbReference>
<keyword evidence="3 5" id="KW-1133">Transmembrane helix</keyword>
<organism evidence="7 8">
    <name type="scientific">Tenggerimyces flavus</name>
    <dbReference type="NCBI Taxonomy" id="1708749"/>
    <lineage>
        <taxon>Bacteria</taxon>
        <taxon>Bacillati</taxon>
        <taxon>Actinomycetota</taxon>
        <taxon>Actinomycetes</taxon>
        <taxon>Propionibacteriales</taxon>
        <taxon>Nocardioidaceae</taxon>
        <taxon>Tenggerimyces</taxon>
    </lineage>
</organism>
<keyword evidence="4 5" id="KW-0472">Membrane</keyword>
<dbReference type="PRINTS" id="PR01035">
    <property type="entry name" value="TCRTETA"/>
</dbReference>
<dbReference type="InterPro" id="IPR011701">
    <property type="entry name" value="MFS"/>
</dbReference>
<feature type="transmembrane region" description="Helical" evidence="5">
    <location>
        <begin position="179"/>
        <end position="200"/>
    </location>
</feature>
<feature type="transmembrane region" description="Helical" evidence="5">
    <location>
        <begin position="317"/>
        <end position="339"/>
    </location>
</feature>
<reference evidence="8" key="1">
    <citation type="journal article" date="2019" name="Int. J. Syst. Evol. Microbiol.">
        <title>The Global Catalogue of Microorganisms (GCM) 10K type strain sequencing project: providing services to taxonomists for standard genome sequencing and annotation.</title>
        <authorList>
            <consortium name="The Broad Institute Genomics Platform"/>
            <consortium name="The Broad Institute Genome Sequencing Center for Infectious Disease"/>
            <person name="Wu L."/>
            <person name="Ma J."/>
        </authorList>
    </citation>
    <scope>NUCLEOTIDE SEQUENCE [LARGE SCALE GENOMIC DNA]</scope>
    <source>
        <strain evidence="8">CGMCC 4.7241</strain>
    </source>
</reference>
<dbReference type="PANTHER" id="PTHR23546:SF1">
    <property type="entry name" value="MEMBRANE PROTEIN"/>
    <property type="match status" value="1"/>
</dbReference>
<dbReference type="EMBL" id="JBHRZH010000023">
    <property type="protein sequence ID" value="MFC3764095.1"/>
    <property type="molecule type" value="Genomic_DNA"/>
</dbReference>
<feature type="domain" description="Major facilitator superfamily (MFS) profile" evidence="6">
    <location>
        <begin position="9"/>
        <end position="400"/>
    </location>
</feature>
<dbReference type="PANTHER" id="PTHR23546">
    <property type="entry name" value="TRANSPORT PROTEIN"/>
    <property type="match status" value="1"/>
</dbReference>
<evidence type="ECO:0000256" key="3">
    <source>
        <dbReference type="ARBA" id="ARBA00022989"/>
    </source>
</evidence>
<evidence type="ECO:0000256" key="2">
    <source>
        <dbReference type="ARBA" id="ARBA00022692"/>
    </source>
</evidence>
<evidence type="ECO:0000256" key="4">
    <source>
        <dbReference type="ARBA" id="ARBA00023136"/>
    </source>
</evidence>
<feature type="transmembrane region" description="Helical" evidence="5">
    <location>
        <begin position="290"/>
        <end position="311"/>
    </location>
</feature>
<dbReference type="Pfam" id="PF07690">
    <property type="entry name" value="MFS_1"/>
    <property type="match status" value="1"/>
</dbReference>
<feature type="transmembrane region" description="Helical" evidence="5">
    <location>
        <begin position="118"/>
        <end position="137"/>
    </location>
</feature>
<feature type="transmembrane region" description="Helical" evidence="5">
    <location>
        <begin position="372"/>
        <end position="394"/>
    </location>
</feature>
<comment type="subcellular location">
    <subcellularLocation>
        <location evidence="1">Cell membrane</location>
        <topology evidence="1">Multi-pass membrane protein</topology>
    </subcellularLocation>
</comment>
<dbReference type="Gene3D" id="1.20.1250.20">
    <property type="entry name" value="MFS general substrate transporter like domains"/>
    <property type="match status" value="1"/>
</dbReference>
<dbReference type="InterPro" id="IPR001958">
    <property type="entry name" value="Tet-R_TetA/multi-R_MdtG-like"/>
</dbReference>
<name>A0ABV7YJ40_9ACTN</name>
<feature type="transmembrane region" description="Helical" evidence="5">
    <location>
        <begin position="44"/>
        <end position="64"/>
    </location>
</feature>
<keyword evidence="8" id="KW-1185">Reference proteome</keyword>
<gene>
    <name evidence="7" type="ORF">ACFOUW_24895</name>
</gene>
<feature type="transmembrane region" description="Helical" evidence="5">
    <location>
        <begin position="149"/>
        <end position="173"/>
    </location>
</feature>
<feature type="transmembrane region" description="Helical" evidence="5">
    <location>
        <begin position="221"/>
        <end position="245"/>
    </location>
</feature>
<comment type="caution">
    <text evidence="7">The sequence shown here is derived from an EMBL/GenBank/DDBJ whole genome shotgun (WGS) entry which is preliminary data.</text>
</comment>
<feature type="transmembrane region" description="Helical" evidence="5">
    <location>
        <begin position="257"/>
        <end position="278"/>
    </location>
</feature>
<accession>A0ABV7YJ40</accession>
<evidence type="ECO:0000259" key="6">
    <source>
        <dbReference type="PROSITE" id="PS50850"/>
    </source>
</evidence>
<protein>
    <submittedName>
        <fullName evidence="7">MFS transporter</fullName>
    </submittedName>
</protein>